<feature type="transmembrane region" description="Helical" evidence="18">
    <location>
        <begin position="212"/>
        <end position="235"/>
    </location>
</feature>
<comment type="catalytic activity">
    <reaction evidence="16">
        <text>androst-4-ene-3,17-dione + NADPH + H(+) = 5alpha-androstan-3,17-dione + NADP(+)</text>
        <dbReference type="Rhea" id="RHEA:50816"/>
        <dbReference type="ChEBI" id="CHEBI:15378"/>
        <dbReference type="ChEBI" id="CHEBI:15994"/>
        <dbReference type="ChEBI" id="CHEBI:16422"/>
        <dbReference type="ChEBI" id="CHEBI:57783"/>
        <dbReference type="ChEBI" id="CHEBI:58349"/>
    </reaction>
    <physiologicalReaction direction="left-to-right" evidence="16">
        <dbReference type="Rhea" id="RHEA:50817"/>
    </physiologicalReaction>
</comment>
<dbReference type="PANTHER" id="PTHR10556">
    <property type="entry name" value="3-OXO-5-ALPHA-STEROID 4-DEHYDROGENASE"/>
    <property type="match status" value="1"/>
</dbReference>
<reference evidence="21" key="1">
    <citation type="submission" date="2022-11" db="UniProtKB">
        <authorList>
            <consortium name="WormBaseParasite"/>
        </authorList>
    </citation>
    <scope>IDENTIFICATION</scope>
</reference>
<accession>A0A914XDB7</accession>
<dbReference type="PIRSF" id="PIRSF015596">
    <property type="entry name" value="5_alpha-SR2"/>
    <property type="match status" value="1"/>
</dbReference>
<keyword evidence="7" id="KW-0492">Microsome</keyword>
<dbReference type="AlphaFoldDB" id="A0A914XDB7"/>
<evidence type="ECO:0000256" key="4">
    <source>
        <dbReference type="ARBA" id="ARBA00022692"/>
    </source>
</evidence>
<evidence type="ECO:0000256" key="3">
    <source>
        <dbReference type="ARBA" id="ARBA00007742"/>
    </source>
</evidence>
<comment type="similarity">
    <text evidence="3 18">Belongs to the steroid 5-alpha reductase family.</text>
</comment>
<evidence type="ECO:0000256" key="13">
    <source>
        <dbReference type="ARBA" id="ARBA00023136"/>
    </source>
</evidence>
<keyword evidence="10 18" id="KW-1133">Transmembrane helix</keyword>
<feature type="transmembrane region" description="Helical" evidence="18">
    <location>
        <begin position="122"/>
        <end position="140"/>
    </location>
</feature>
<evidence type="ECO:0000256" key="14">
    <source>
        <dbReference type="ARBA" id="ARBA00037789"/>
    </source>
</evidence>
<dbReference type="Proteomes" id="UP000887566">
    <property type="component" value="Unplaced"/>
</dbReference>
<evidence type="ECO:0000256" key="17">
    <source>
        <dbReference type="ARBA" id="ARBA00049397"/>
    </source>
</evidence>
<evidence type="ECO:0000313" key="21">
    <source>
        <dbReference type="WBParaSite" id="PSAMB.scaffold7139size8156.g29674.t1"/>
    </source>
</evidence>
<evidence type="ECO:0000259" key="19">
    <source>
        <dbReference type="Pfam" id="PF02544"/>
    </source>
</evidence>
<comment type="function">
    <text evidence="14">Converts testosterone into 5-alpha-dihydrotestosterone and progesterone or corticosterone into their corresponding 5-alpha-3-oxosteroids. It plays a central role in sexual differentiation and androgen physiology.</text>
</comment>
<evidence type="ECO:0000256" key="7">
    <source>
        <dbReference type="ARBA" id="ARBA00022848"/>
    </source>
</evidence>
<dbReference type="Gene3D" id="1.20.120.1630">
    <property type="match status" value="1"/>
</dbReference>
<feature type="domain" description="3-oxo-5-alpha-steroid 4-dehydrogenase C-terminal" evidence="19">
    <location>
        <begin position="117"/>
        <end position="265"/>
    </location>
</feature>
<feature type="transmembrane region" description="Helical" evidence="18">
    <location>
        <begin position="84"/>
        <end position="102"/>
    </location>
</feature>
<evidence type="ECO:0000256" key="15">
    <source>
        <dbReference type="ARBA" id="ARBA00048292"/>
    </source>
</evidence>
<dbReference type="GO" id="GO:0030154">
    <property type="term" value="P:cell differentiation"/>
    <property type="evidence" value="ECO:0007669"/>
    <property type="project" value="UniProtKB-KW"/>
</dbReference>
<comment type="subcellular location">
    <subcellularLocation>
        <location evidence="2">Endoplasmic reticulum membrane</location>
        <topology evidence="2">Multi-pass membrane protein</topology>
    </subcellularLocation>
    <subcellularLocation>
        <location evidence="1">Microsome membrane</location>
        <topology evidence="1">Multi-pass membrane protein</topology>
    </subcellularLocation>
</comment>
<evidence type="ECO:0000256" key="16">
    <source>
        <dbReference type="ARBA" id="ARBA00049166"/>
    </source>
</evidence>
<evidence type="ECO:0000256" key="12">
    <source>
        <dbReference type="ARBA" id="ARBA00023098"/>
    </source>
</evidence>
<dbReference type="GO" id="GO:0007548">
    <property type="term" value="P:sex differentiation"/>
    <property type="evidence" value="ECO:0007669"/>
    <property type="project" value="UniProtKB-KW"/>
</dbReference>
<dbReference type="EC" id="1.3.1.22" evidence="18"/>
<keyword evidence="11" id="KW-0560">Oxidoreductase</keyword>
<feature type="transmembrane region" description="Helical" evidence="18">
    <location>
        <begin position="152"/>
        <end position="172"/>
    </location>
</feature>
<keyword evidence="4 18" id="KW-0812">Transmembrane</keyword>
<dbReference type="InterPro" id="IPR039357">
    <property type="entry name" value="SRD5A/TECR"/>
</dbReference>
<evidence type="ECO:0000256" key="2">
    <source>
        <dbReference type="ARBA" id="ARBA00004477"/>
    </source>
</evidence>
<comment type="catalytic activity">
    <reaction evidence="17">
        <text>17beta-hydroxy-5alpha-androstan-3-one + NADP(+) = testosterone + NADPH + H(+)</text>
        <dbReference type="Rhea" id="RHEA:50820"/>
        <dbReference type="ChEBI" id="CHEBI:15378"/>
        <dbReference type="ChEBI" id="CHEBI:16330"/>
        <dbReference type="ChEBI" id="CHEBI:17347"/>
        <dbReference type="ChEBI" id="CHEBI:57783"/>
        <dbReference type="ChEBI" id="CHEBI:58349"/>
        <dbReference type="EC" id="1.3.1.22"/>
    </reaction>
    <physiologicalReaction direction="right-to-left" evidence="17">
        <dbReference type="Rhea" id="RHEA:50822"/>
    </physiologicalReaction>
</comment>
<keyword evidence="13 18" id="KW-0472">Membrane</keyword>
<dbReference type="GO" id="GO:0047751">
    <property type="term" value="F:3-oxo-5-alpha-steroid 4-dehydrogenase (NADP+) activity"/>
    <property type="evidence" value="ECO:0007669"/>
    <property type="project" value="UniProtKB-EC"/>
</dbReference>
<name>A0A914XDB7_9BILA</name>
<evidence type="ECO:0000256" key="9">
    <source>
        <dbReference type="ARBA" id="ARBA00022928"/>
    </source>
</evidence>
<evidence type="ECO:0000256" key="11">
    <source>
        <dbReference type="ARBA" id="ARBA00023002"/>
    </source>
</evidence>
<keyword evidence="9" id="KW-0726">Sexual differentiation</keyword>
<dbReference type="InterPro" id="IPR016636">
    <property type="entry name" value="3-oxo-5-alpha-steroid_4-DH"/>
</dbReference>
<keyword evidence="8" id="KW-0521">NADP</keyword>
<dbReference type="PROSITE" id="PS50244">
    <property type="entry name" value="S5A_REDUCTASE"/>
    <property type="match status" value="1"/>
</dbReference>
<keyword evidence="12" id="KW-0443">Lipid metabolism</keyword>
<evidence type="ECO:0000256" key="5">
    <source>
        <dbReference type="ARBA" id="ARBA00022782"/>
    </source>
</evidence>
<dbReference type="InterPro" id="IPR001104">
    <property type="entry name" value="3-oxo-5_a-steroid_4-DH_C"/>
</dbReference>
<keyword evidence="5" id="KW-0221">Differentiation</keyword>
<dbReference type="Pfam" id="PF02544">
    <property type="entry name" value="Steroid_dh"/>
    <property type="match status" value="1"/>
</dbReference>
<comment type="catalytic activity">
    <reaction evidence="15">
        <text>5alpha-pregnane-3,20-dione + NADP(+) = progesterone + NADPH + H(+)</text>
        <dbReference type="Rhea" id="RHEA:21952"/>
        <dbReference type="ChEBI" id="CHEBI:15378"/>
        <dbReference type="ChEBI" id="CHEBI:17026"/>
        <dbReference type="ChEBI" id="CHEBI:28952"/>
        <dbReference type="ChEBI" id="CHEBI:57783"/>
        <dbReference type="ChEBI" id="CHEBI:58349"/>
        <dbReference type="EC" id="1.3.1.22"/>
    </reaction>
    <physiologicalReaction direction="right-to-left" evidence="15">
        <dbReference type="Rhea" id="RHEA:21954"/>
    </physiologicalReaction>
</comment>
<evidence type="ECO:0000256" key="10">
    <source>
        <dbReference type="ARBA" id="ARBA00022989"/>
    </source>
</evidence>
<dbReference type="WBParaSite" id="PSAMB.scaffold7139size8156.g29674.t1">
    <property type="protein sequence ID" value="PSAMB.scaffold7139size8156.g29674.t1"/>
    <property type="gene ID" value="PSAMB.scaffold7139size8156.g29674"/>
</dbReference>
<dbReference type="GO" id="GO:0005789">
    <property type="term" value="C:endoplasmic reticulum membrane"/>
    <property type="evidence" value="ECO:0007669"/>
    <property type="project" value="UniProtKB-SubCell"/>
</dbReference>
<evidence type="ECO:0000313" key="20">
    <source>
        <dbReference type="Proteomes" id="UP000887566"/>
    </source>
</evidence>
<organism evidence="20 21">
    <name type="scientific">Plectus sambesii</name>
    <dbReference type="NCBI Taxonomy" id="2011161"/>
    <lineage>
        <taxon>Eukaryota</taxon>
        <taxon>Metazoa</taxon>
        <taxon>Ecdysozoa</taxon>
        <taxon>Nematoda</taxon>
        <taxon>Chromadorea</taxon>
        <taxon>Plectida</taxon>
        <taxon>Plectina</taxon>
        <taxon>Plectoidea</taxon>
        <taxon>Plectidae</taxon>
        <taxon>Plectus</taxon>
    </lineage>
</organism>
<evidence type="ECO:0000256" key="18">
    <source>
        <dbReference type="PIRNR" id="PIRNR015596"/>
    </source>
</evidence>
<evidence type="ECO:0000256" key="8">
    <source>
        <dbReference type="ARBA" id="ARBA00022857"/>
    </source>
</evidence>
<dbReference type="FunFam" id="1.20.120.1630:FF:000002">
    <property type="entry name" value="Steroid 5 alpha-reductase 1"/>
    <property type="match status" value="1"/>
</dbReference>
<sequence length="265" mass="29867">MEFLRAFFKTEMDLISFLSWMMVLSGAATAIALLVGFKATYGRYGSESSLAKISLPARWAWFIQEAPSLAFPLYFLLASGSQGAGFLSSNTIVLLMFTAHYLQRTLIFPFLIKGGKPTPVHLVMMAFAFCCWNGYIQSAYHQLYASYDSNHLTKLTSIAGILLFIFGMTVNIQSDEILRNLRKPGETAYKIPRGGMFEYVSGANFLGEIVEWFGYALFAQSLPAFAFAFFTAANIGPRALHHHKWYQEKFDNYPKSRKALIPYIL</sequence>
<proteinExistence type="inferred from homology"/>
<keyword evidence="20" id="KW-1185">Reference proteome</keyword>
<comment type="catalytic activity">
    <reaction evidence="18">
        <text>a 3-oxo-5alpha-steroid + NADP(+) = a 3-oxo-Delta(4)-steroid + NADPH + H(+)</text>
        <dbReference type="Rhea" id="RHEA:54384"/>
        <dbReference type="ChEBI" id="CHEBI:13601"/>
        <dbReference type="ChEBI" id="CHEBI:15378"/>
        <dbReference type="ChEBI" id="CHEBI:47909"/>
        <dbReference type="ChEBI" id="CHEBI:57783"/>
        <dbReference type="ChEBI" id="CHEBI:58349"/>
        <dbReference type="EC" id="1.3.1.22"/>
    </reaction>
</comment>
<feature type="transmembrane region" description="Helical" evidence="18">
    <location>
        <begin position="12"/>
        <end position="39"/>
    </location>
</feature>
<evidence type="ECO:0000256" key="6">
    <source>
        <dbReference type="ARBA" id="ARBA00022824"/>
    </source>
</evidence>
<keyword evidence="6" id="KW-0256">Endoplasmic reticulum</keyword>
<evidence type="ECO:0000256" key="1">
    <source>
        <dbReference type="ARBA" id="ARBA00004154"/>
    </source>
</evidence>
<dbReference type="PANTHER" id="PTHR10556:SF57">
    <property type="entry name" value="3-OXO-5-ALPHA-STEROID 4-DEHYDROGENASE 1"/>
    <property type="match status" value="1"/>
</dbReference>
<protein>
    <recommendedName>
        <fullName evidence="18">3-oxo-5alpha-steroid 4-dehydrogenase (NADP(+))</fullName>
        <ecNumber evidence="18">1.3.1.22</ecNumber>
    </recommendedName>
</protein>
<dbReference type="GO" id="GO:0006702">
    <property type="term" value="P:androgen biosynthetic process"/>
    <property type="evidence" value="ECO:0007669"/>
    <property type="project" value="UniProtKB-ARBA"/>
</dbReference>